<evidence type="ECO:0000313" key="2">
    <source>
        <dbReference type="Proteomes" id="UP000000267"/>
    </source>
</evidence>
<dbReference type="FunCoup" id="A7TLG7">
    <property type="interactions" value="70"/>
</dbReference>
<dbReference type="HOGENOM" id="CLU_105159_0_0_1"/>
<dbReference type="OrthoDB" id="4035795at2759"/>
<dbReference type="Proteomes" id="UP000000267">
    <property type="component" value="Unassembled WGS sequence"/>
</dbReference>
<accession>A7TLG7</accession>
<dbReference type="STRING" id="436907.A7TLG7"/>
<dbReference type="AlphaFoldDB" id="A7TLG7"/>
<organism evidence="2">
    <name type="scientific">Vanderwaltozyma polyspora (strain ATCC 22028 / DSM 70294 / BCRC 21397 / CBS 2163 / NBRC 10782 / NRRL Y-8283 / UCD 57-17)</name>
    <name type="common">Kluyveromyces polysporus</name>
    <dbReference type="NCBI Taxonomy" id="436907"/>
    <lineage>
        <taxon>Eukaryota</taxon>
        <taxon>Fungi</taxon>
        <taxon>Dikarya</taxon>
        <taxon>Ascomycota</taxon>
        <taxon>Saccharomycotina</taxon>
        <taxon>Saccharomycetes</taxon>
        <taxon>Saccharomycetales</taxon>
        <taxon>Saccharomycetaceae</taxon>
        <taxon>Vanderwaltozyma</taxon>
    </lineage>
</organism>
<keyword evidence="2" id="KW-1185">Reference proteome</keyword>
<dbReference type="eggNOG" id="ENOG502S4RM">
    <property type="taxonomic scope" value="Eukaryota"/>
</dbReference>
<dbReference type="GeneID" id="5545032"/>
<dbReference type="EMBL" id="DS480415">
    <property type="protein sequence ID" value="EDO16853.1"/>
    <property type="molecule type" value="Genomic_DNA"/>
</dbReference>
<dbReference type="KEGG" id="vpo:Kpol_1024p6"/>
<sequence length="176" mass="20510">MYFPERSDPIGLSLASCSLTTRKETTEDAIADLNDEALTIKSILTHQKQLNEDLSNIIELMQQRLGNKDEEFIEHIALTPREQNKKLRQELQIFVNDTLALDLMDSNEVSLDTIKLQSKDIINRLIEYDDTLEVEHFQPYCKRLYRLLVKSCVVNLRKDLEGRDIIKLLDFDDDKL</sequence>
<dbReference type="InParanoid" id="A7TLG7"/>
<proteinExistence type="predicted"/>
<reference evidence="1 2" key="1">
    <citation type="journal article" date="2007" name="Proc. Natl. Acad. Sci. U.S.A.">
        <title>Independent sorting-out of thousands of duplicated gene pairs in two yeast species descended from a whole-genome duplication.</title>
        <authorList>
            <person name="Scannell D.R."/>
            <person name="Frank A.C."/>
            <person name="Conant G.C."/>
            <person name="Byrne K.P."/>
            <person name="Woolfit M."/>
            <person name="Wolfe K.H."/>
        </authorList>
    </citation>
    <scope>NUCLEOTIDE SEQUENCE [LARGE SCALE GENOMIC DNA]</scope>
    <source>
        <strain evidence="2">ATCC 22028 / DSM 70294 / BCRC 21397 / CBS 2163 / NBRC 10782 / NRRL Y-8283 / UCD 57-17</strain>
    </source>
</reference>
<dbReference type="OMA" id="MFFPERS"/>
<gene>
    <name evidence="1" type="ORF">Kpol_1024p6</name>
</gene>
<evidence type="ECO:0000313" key="1">
    <source>
        <dbReference type="EMBL" id="EDO16853.1"/>
    </source>
</evidence>
<dbReference type="RefSeq" id="XP_001644711.1">
    <property type="nucleotide sequence ID" value="XM_001644661.1"/>
</dbReference>
<protein>
    <submittedName>
        <fullName evidence="1">Uncharacterized protein</fullName>
    </submittedName>
</protein>
<dbReference type="PhylomeDB" id="A7TLG7"/>
<dbReference type="CDD" id="cd22646">
    <property type="entry name" value="MCM22_CTD"/>
    <property type="match status" value="1"/>
</dbReference>
<name>A7TLG7_VANPO</name>